<dbReference type="InterPro" id="IPR027417">
    <property type="entry name" value="P-loop_NTPase"/>
</dbReference>
<dbReference type="PANTHER" id="PTHR11472">
    <property type="entry name" value="DNA REPAIR DEAD HELICASE RAD3/XP-D SUBFAMILY MEMBER"/>
    <property type="match status" value="1"/>
</dbReference>
<evidence type="ECO:0000256" key="7">
    <source>
        <dbReference type="RuleBase" id="RU364106"/>
    </source>
</evidence>
<keyword evidence="3 6" id="KW-0378">Hydrolase</keyword>
<dbReference type="GO" id="GO:0008408">
    <property type="term" value="F:3'-5' exonuclease activity"/>
    <property type="evidence" value="ECO:0007669"/>
    <property type="project" value="UniProtKB-UniRule"/>
</dbReference>
<keyword evidence="1 6" id="KW-0540">Nuclease</keyword>
<dbReference type="InterPro" id="IPR001650">
    <property type="entry name" value="Helicase_C-like"/>
</dbReference>
<proteinExistence type="inferred from homology"/>
<dbReference type="NCBIfam" id="TIGR00573">
    <property type="entry name" value="dnaq"/>
    <property type="match status" value="1"/>
</dbReference>
<dbReference type="PROSITE" id="PS51193">
    <property type="entry name" value="HELICASE_ATP_BIND_2"/>
    <property type="match status" value="1"/>
</dbReference>
<protein>
    <recommendedName>
        <fullName evidence="6 7">3'-5' exonuclease DinG</fullName>
        <ecNumber evidence="6 7">3.1.-.-</ecNumber>
    </recommendedName>
</protein>
<evidence type="ECO:0000259" key="10">
    <source>
        <dbReference type="PROSITE" id="PS51194"/>
    </source>
</evidence>
<dbReference type="SMART" id="SM00491">
    <property type="entry name" value="HELICc2"/>
    <property type="match status" value="1"/>
</dbReference>
<dbReference type="SUPFAM" id="SSF53098">
    <property type="entry name" value="Ribonuclease H-like"/>
    <property type="match status" value="1"/>
</dbReference>
<dbReference type="GO" id="GO:0016818">
    <property type="term" value="F:hydrolase activity, acting on acid anhydrides, in phosphorus-containing anhydrides"/>
    <property type="evidence" value="ECO:0007669"/>
    <property type="project" value="InterPro"/>
</dbReference>
<feature type="domain" description="Helicase C-terminal" evidence="10">
    <location>
        <begin position="751"/>
        <end position="943"/>
    </location>
</feature>
<dbReference type="GO" id="GO:0005524">
    <property type="term" value="F:ATP binding"/>
    <property type="evidence" value="ECO:0007669"/>
    <property type="project" value="UniProtKB-UniRule"/>
</dbReference>
<dbReference type="SMART" id="SM00487">
    <property type="entry name" value="DEXDc"/>
    <property type="match status" value="1"/>
</dbReference>
<organism evidence="11 12">
    <name type="scientific">Paenibacillus herberti</name>
    <dbReference type="NCBI Taxonomy" id="1619309"/>
    <lineage>
        <taxon>Bacteria</taxon>
        <taxon>Bacillati</taxon>
        <taxon>Bacillota</taxon>
        <taxon>Bacilli</taxon>
        <taxon>Bacillales</taxon>
        <taxon>Paenibacillaceae</taxon>
        <taxon>Paenibacillus</taxon>
    </lineage>
</organism>
<dbReference type="OrthoDB" id="9803913at2"/>
<keyword evidence="2 6" id="KW-0547">Nucleotide-binding</keyword>
<dbReference type="Proteomes" id="UP000215145">
    <property type="component" value="Unassembled WGS sequence"/>
</dbReference>
<evidence type="ECO:0000313" key="11">
    <source>
        <dbReference type="EMBL" id="OXM16605.1"/>
    </source>
</evidence>
<dbReference type="Gene3D" id="3.30.420.10">
    <property type="entry name" value="Ribonuclease H-like superfamily/Ribonuclease H"/>
    <property type="match status" value="1"/>
</dbReference>
<dbReference type="SMART" id="SM00479">
    <property type="entry name" value="EXOIII"/>
    <property type="match status" value="1"/>
</dbReference>
<keyword evidence="12" id="KW-1185">Reference proteome</keyword>
<dbReference type="InterPro" id="IPR013520">
    <property type="entry name" value="Ribonucl_H"/>
</dbReference>
<feature type="domain" description="Helicase ATP-binding" evidence="9">
    <location>
        <begin position="252"/>
        <end position="519"/>
    </location>
</feature>
<dbReference type="PROSITE" id="PS51194">
    <property type="entry name" value="HELICASE_CTER"/>
    <property type="match status" value="1"/>
</dbReference>
<dbReference type="InterPro" id="IPR006054">
    <property type="entry name" value="DnaQ"/>
</dbReference>
<dbReference type="SUPFAM" id="SSF52540">
    <property type="entry name" value="P-loop containing nucleoside triphosphate hydrolases"/>
    <property type="match status" value="1"/>
</dbReference>
<dbReference type="AlphaFoldDB" id="A0A229P3X0"/>
<dbReference type="PROSITE" id="PS51192">
    <property type="entry name" value="HELICASE_ATP_BIND_1"/>
    <property type="match status" value="1"/>
</dbReference>
<evidence type="ECO:0000256" key="1">
    <source>
        <dbReference type="ARBA" id="ARBA00022722"/>
    </source>
</evidence>
<dbReference type="InterPro" id="IPR036397">
    <property type="entry name" value="RNaseH_sf"/>
</dbReference>
<dbReference type="FunFam" id="3.30.420.10:FF:000045">
    <property type="entry name" value="3'-5' exonuclease DinG"/>
    <property type="match status" value="1"/>
</dbReference>
<dbReference type="InterPro" id="IPR045028">
    <property type="entry name" value="DinG/Rad3-like"/>
</dbReference>
<dbReference type="NCBIfam" id="TIGR01407">
    <property type="entry name" value="dinG_rel"/>
    <property type="match status" value="1"/>
</dbReference>
<dbReference type="NCBIfam" id="NF005981">
    <property type="entry name" value="PRK08074.1"/>
    <property type="match status" value="1"/>
</dbReference>
<dbReference type="Gene3D" id="3.40.50.300">
    <property type="entry name" value="P-loop containing nucleotide triphosphate hydrolases"/>
    <property type="match status" value="2"/>
</dbReference>
<dbReference type="RefSeq" id="WP_089523689.1">
    <property type="nucleotide sequence ID" value="NZ_NMUQ01000001.1"/>
</dbReference>
<dbReference type="GO" id="GO:0006260">
    <property type="term" value="P:DNA replication"/>
    <property type="evidence" value="ECO:0007669"/>
    <property type="project" value="InterPro"/>
</dbReference>
<accession>A0A229P3X0</accession>
<dbReference type="GO" id="GO:0003677">
    <property type="term" value="F:DNA binding"/>
    <property type="evidence" value="ECO:0007669"/>
    <property type="project" value="InterPro"/>
</dbReference>
<dbReference type="HAMAP" id="MF_02206">
    <property type="entry name" value="DinG_exonucl"/>
    <property type="match status" value="1"/>
</dbReference>
<dbReference type="InterPro" id="IPR012337">
    <property type="entry name" value="RNaseH-like_sf"/>
</dbReference>
<comment type="caution">
    <text evidence="11">The sequence shown here is derived from an EMBL/GenBank/DDBJ whole genome shotgun (WGS) entry which is preliminary data.</text>
</comment>
<dbReference type="PANTHER" id="PTHR11472:SF34">
    <property type="entry name" value="REGULATOR OF TELOMERE ELONGATION HELICASE 1"/>
    <property type="match status" value="1"/>
</dbReference>
<dbReference type="GO" id="GO:0003887">
    <property type="term" value="F:DNA-directed DNA polymerase activity"/>
    <property type="evidence" value="ECO:0007669"/>
    <property type="project" value="InterPro"/>
</dbReference>
<evidence type="ECO:0000256" key="4">
    <source>
        <dbReference type="ARBA" id="ARBA00022839"/>
    </source>
</evidence>
<dbReference type="EMBL" id="NMUQ01000001">
    <property type="protein sequence ID" value="OXM16605.1"/>
    <property type="molecule type" value="Genomic_DNA"/>
</dbReference>
<comment type="caution">
    <text evidence="6">Lacks conserved residue(s) required for the propagation of feature annotation.</text>
</comment>
<evidence type="ECO:0000259" key="8">
    <source>
        <dbReference type="PROSITE" id="PS51192"/>
    </source>
</evidence>
<dbReference type="InterPro" id="IPR006555">
    <property type="entry name" value="ATP-dep_Helicase_C"/>
</dbReference>
<evidence type="ECO:0000313" key="12">
    <source>
        <dbReference type="Proteomes" id="UP000215145"/>
    </source>
</evidence>
<evidence type="ECO:0000256" key="2">
    <source>
        <dbReference type="ARBA" id="ARBA00022741"/>
    </source>
</evidence>
<name>A0A229P3X0_9BACL</name>
<evidence type="ECO:0000256" key="5">
    <source>
        <dbReference type="ARBA" id="ARBA00022840"/>
    </source>
</evidence>
<dbReference type="EC" id="3.1.-.-" evidence="6 7"/>
<gene>
    <name evidence="6 7" type="primary">dinG</name>
    <name evidence="11" type="ORF">CGZ75_08070</name>
</gene>
<keyword evidence="4 6" id="KW-0269">Exonuclease</keyword>
<evidence type="ECO:0000259" key="9">
    <source>
        <dbReference type="PROSITE" id="PS51193"/>
    </source>
</evidence>
<comment type="similarity">
    <text evidence="6 7">Belongs to the helicase family. DinG subfamily. Type 2 sub-subfamily.</text>
</comment>
<dbReference type="CDD" id="cd06127">
    <property type="entry name" value="DEDDh"/>
    <property type="match status" value="1"/>
</dbReference>
<dbReference type="InterPro" id="IPR014013">
    <property type="entry name" value="Helic_SF1/SF2_ATP-bd_DinG/Rad3"/>
</dbReference>
<keyword evidence="5 6" id="KW-0067">ATP-binding</keyword>
<dbReference type="Pfam" id="PF13307">
    <property type="entry name" value="Helicase_C_2"/>
    <property type="match status" value="1"/>
</dbReference>
<feature type="domain" description="Helicase ATP-binding" evidence="8">
    <location>
        <begin position="274"/>
        <end position="509"/>
    </location>
</feature>
<keyword evidence="11" id="KW-0347">Helicase</keyword>
<evidence type="ECO:0000256" key="6">
    <source>
        <dbReference type="HAMAP-Rule" id="MF_02206"/>
    </source>
</evidence>
<dbReference type="InterPro" id="IPR006310">
    <property type="entry name" value="DinG"/>
</dbReference>
<dbReference type="Pfam" id="PF00929">
    <property type="entry name" value="RNase_T"/>
    <property type="match status" value="1"/>
</dbReference>
<comment type="function">
    <text evidence="6 7">3'-5' exonuclease.</text>
</comment>
<evidence type="ECO:0000256" key="3">
    <source>
        <dbReference type="ARBA" id="ARBA00022801"/>
    </source>
</evidence>
<reference evidence="11 12" key="1">
    <citation type="submission" date="2017-07" db="EMBL/GenBank/DDBJ databases">
        <title>Paenibacillus herberti R33 genome sequencing and assembly.</title>
        <authorList>
            <person name="Su W."/>
        </authorList>
    </citation>
    <scope>NUCLEOTIDE SEQUENCE [LARGE SCALE GENOMIC DNA]</scope>
    <source>
        <strain evidence="11 12">R33</strain>
    </source>
</reference>
<sequence length="953" mass="107498">MNYAVLDVETTGTNSGEDDLIQVGLVLMDEEFNVVKTLNSFVRPSVPIPPFITQLTGIDDAMVQDAPEPDDLMLEMIPLLDDAVLIGHNVSFDAGFLNMALDRAGYSPFTGRRLDTVEMLRLLFPSLSSYQLGAVSEQFGIRHDQHHRADSDAMATAILFSECVKKLRGLPLLTLQHFAAIIQDTDLAWFLASELEARQLSTALDIDSHQYFRQIALRSGDWTEEEPPREDGSDNPLQDMSFEDYLEMVKTGFQTIFEDYEEREAQVTMFREVNEAFENHRHLLIEAGTGTGKSLGYLIPSLYFGIKNERKIVLSTHTINLQEQLRQRDLPLLRDVLPFPFRASVFKGRGNYICLRKFETRLQTLELSAGGDERLTATQMLVWLGETETGDQEEINFGNRGGEFWNTVSSDADSCLNRACPWFKRCFYHRAKQESNLADVVITNHSLLFTDIRADHRLLPAYEYLVIDEGHQLEEVAGKHLGQQLGFYGFLNLANRLAKDSRNGLLPQLRSHIQGEDGDDVSKWTEQLDEVIPRFGSLKDTWEKLFELLQALSTPAAGAAEAGQTIVRLKPGELPKAWEAIEFEESLFFKEMNKVFKVLDKMSSEMKDKLDGNALQGMVTDLAGAVKDGGRIRDELKVFVRADKPEMVYWIESSASTRTKSVQLHTVPADVSGQIKEYFFESKKSVVITSATLTVQKSFQYAAEQVGLNLENPHYARTVQLPSPFHYRSQALVMIPRDFPKVKGAAADPAYINKLVESLSAAAMETGGRMLVLFTSYRMLKEVYEPLKEALLGSGIQVLGQGIDSSNRSKLTRLFRQQPASVLLGTSSFWEGVDIPGDALVCLAIVRLPFQPPNHPLQEAKAELLQETGQNPFMKLSVPQAVIRFKQGFGRLIRTSRDKGIVLIYDTRVIETFYGKHFLYSLPGPKIEHMYAEQFIPRMREWMQSDQKEAAQP</sequence>
<feature type="binding site" evidence="6">
    <location>
        <begin position="287"/>
        <end position="294"/>
    </location>
    <ligand>
        <name>ATP</name>
        <dbReference type="ChEBI" id="CHEBI:30616"/>
    </ligand>
</feature>
<dbReference type="InterPro" id="IPR014001">
    <property type="entry name" value="Helicase_ATP-bd"/>
</dbReference>
<dbReference type="GO" id="GO:0003678">
    <property type="term" value="F:DNA helicase activity"/>
    <property type="evidence" value="ECO:0007669"/>
    <property type="project" value="TreeGrafter"/>
</dbReference>